<dbReference type="Proteomes" id="UP000000437">
    <property type="component" value="Chromosome 4"/>
</dbReference>
<reference evidence="2" key="1">
    <citation type="submission" date="2025-08" db="UniProtKB">
        <authorList>
            <consortium name="RefSeq"/>
        </authorList>
    </citation>
    <scope>IDENTIFICATION</scope>
    <source>
        <strain evidence="2">Tuebingen</strain>
        <tissue evidence="2">Fibroblasts and whole tissue</tissue>
    </source>
</reference>
<gene>
    <name evidence="2" type="primary">si:cabz01069022.1</name>
</gene>
<name>A0AC58JES0_DANRE</name>
<evidence type="ECO:0000313" key="2">
    <source>
        <dbReference type="RefSeq" id="XP_073804983.1"/>
    </source>
</evidence>
<sequence>MKMAFIKEEIEDLKIEETFTHEDLAEQTDLMPVKEEEIQELNIIKVEIDLDEKDHEFMSGEKINISQTENTFSEEEAGSTFHSSQSSNFNLQTIHTAEKTFSCQQCGKSFNKKGNLKVHMTIHTGEKNFSCQQCGKRFNQQGSLNVHMRVHTGEKLFTCQQCGKNFSQRGNLINHMVVHNSENTFTCQQCGKSFNRKGNLKVHMRVHTGEKPFTCQQCGISFAQKGGIDEHMRLHTGVKTFICPECGGCPCIFQQDDAKPRPAHITKSWLQRKRIQVLDWPVCSPDLSTIENVWHILKVRMRQRRPCTVALLKTCL</sequence>
<keyword evidence="1" id="KW-1185">Reference proteome</keyword>
<proteinExistence type="predicted"/>
<dbReference type="RefSeq" id="XP_073804983.1">
    <property type="nucleotide sequence ID" value="XM_073948882.1"/>
</dbReference>
<protein>
    <submittedName>
        <fullName evidence="2">Uncharacterized protein si:cabz01069022.1 isoform X1</fullName>
    </submittedName>
</protein>
<evidence type="ECO:0000313" key="1">
    <source>
        <dbReference type="Proteomes" id="UP000000437"/>
    </source>
</evidence>
<organism evidence="1 2">
    <name type="scientific">Danio rerio</name>
    <name type="common">Zebrafish</name>
    <name type="synonym">Brachydanio rerio</name>
    <dbReference type="NCBI Taxonomy" id="7955"/>
    <lineage>
        <taxon>Eukaryota</taxon>
        <taxon>Metazoa</taxon>
        <taxon>Chordata</taxon>
        <taxon>Craniata</taxon>
        <taxon>Vertebrata</taxon>
        <taxon>Euteleostomi</taxon>
        <taxon>Actinopterygii</taxon>
        <taxon>Neopterygii</taxon>
        <taxon>Teleostei</taxon>
        <taxon>Ostariophysi</taxon>
        <taxon>Cypriniformes</taxon>
        <taxon>Danionidae</taxon>
        <taxon>Danioninae</taxon>
        <taxon>Danio</taxon>
    </lineage>
</organism>
<accession>A0AC58JES0</accession>